<dbReference type="AlphaFoldDB" id="A0AAN8NSV7"/>
<protein>
    <recommendedName>
        <fullName evidence="4">SHSP domain-containing protein</fullName>
    </recommendedName>
</protein>
<evidence type="ECO:0000256" key="2">
    <source>
        <dbReference type="RuleBase" id="RU003616"/>
    </source>
</evidence>
<feature type="region of interest" description="Disordered" evidence="3">
    <location>
        <begin position="244"/>
        <end position="270"/>
    </location>
</feature>
<gene>
    <name evidence="5" type="ORF">RUM43_006237</name>
</gene>
<dbReference type="GO" id="GO:0051082">
    <property type="term" value="F:unfolded protein binding"/>
    <property type="evidence" value="ECO:0007669"/>
    <property type="project" value="TreeGrafter"/>
</dbReference>
<feature type="compositionally biased region" description="Basic and acidic residues" evidence="3">
    <location>
        <begin position="244"/>
        <end position="263"/>
    </location>
</feature>
<comment type="caution">
    <text evidence="5">The sequence shown here is derived from an EMBL/GenBank/DDBJ whole genome shotgun (WGS) entry which is preliminary data.</text>
</comment>
<dbReference type="EMBL" id="JAWJWE010000037">
    <property type="protein sequence ID" value="KAK6625938.1"/>
    <property type="molecule type" value="Genomic_DNA"/>
</dbReference>
<evidence type="ECO:0000313" key="5">
    <source>
        <dbReference type="EMBL" id="KAK6625938.1"/>
    </source>
</evidence>
<name>A0AAN8NSV7_POLSC</name>
<reference evidence="5 6" key="1">
    <citation type="submission" date="2023-10" db="EMBL/GenBank/DDBJ databases">
        <title>Genomes of two closely related lineages of the louse Polyplax serrata with different host specificities.</title>
        <authorList>
            <person name="Martinu J."/>
            <person name="Tarabai H."/>
            <person name="Stefka J."/>
            <person name="Hypsa V."/>
        </authorList>
    </citation>
    <scope>NUCLEOTIDE SEQUENCE [LARGE SCALE GENOMIC DNA]</scope>
    <source>
        <strain evidence="5">HR10_N</strain>
    </source>
</reference>
<evidence type="ECO:0000259" key="4">
    <source>
        <dbReference type="PROSITE" id="PS01031"/>
    </source>
</evidence>
<evidence type="ECO:0000256" key="1">
    <source>
        <dbReference type="PROSITE-ProRule" id="PRU00285"/>
    </source>
</evidence>
<evidence type="ECO:0000256" key="3">
    <source>
        <dbReference type="SAM" id="MobiDB-lite"/>
    </source>
</evidence>
<dbReference type="InterPro" id="IPR001436">
    <property type="entry name" value="Alpha-crystallin/sHSP_animal"/>
</dbReference>
<dbReference type="PANTHER" id="PTHR45640:SF26">
    <property type="entry name" value="RE23625P"/>
    <property type="match status" value="1"/>
</dbReference>
<accession>A0AAN8NSV7</accession>
<dbReference type="GO" id="GO:0005634">
    <property type="term" value="C:nucleus"/>
    <property type="evidence" value="ECO:0007669"/>
    <property type="project" value="TreeGrafter"/>
</dbReference>
<dbReference type="Proteomes" id="UP001372834">
    <property type="component" value="Unassembled WGS sequence"/>
</dbReference>
<proteinExistence type="inferred from homology"/>
<dbReference type="PANTHER" id="PTHR45640">
    <property type="entry name" value="HEAT SHOCK PROTEIN HSP-12.2-RELATED"/>
    <property type="match status" value="1"/>
</dbReference>
<dbReference type="PROSITE" id="PS01031">
    <property type="entry name" value="SHSP"/>
    <property type="match status" value="1"/>
</dbReference>
<dbReference type="CDD" id="cd06526">
    <property type="entry name" value="metazoan_ACD"/>
    <property type="match status" value="1"/>
</dbReference>
<dbReference type="InterPro" id="IPR008978">
    <property type="entry name" value="HSP20-like_chaperone"/>
</dbReference>
<dbReference type="GO" id="GO:0009408">
    <property type="term" value="P:response to heat"/>
    <property type="evidence" value="ECO:0007669"/>
    <property type="project" value="TreeGrafter"/>
</dbReference>
<dbReference type="SUPFAM" id="SSF49764">
    <property type="entry name" value="HSP20-like chaperones"/>
    <property type="match status" value="1"/>
</dbReference>
<organism evidence="5 6">
    <name type="scientific">Polyplax serrata</name>
    <name type="common">Common mouse louse</name>
    <dbReference type="NCBI Taxonomy" id="468196"/>
    <lineage>
        <taxon>Eukaryota</taxon>
        <taxon>Metazoa</taxon>
        <taxon>Ecdysozoa</taxon>
        <taxon>Arthropoda</taxon>
        <taxon>Hexapoda</taxon>
        <taxon>Insecta</taxon>
        <taxon>Pterygota</taxon>
        <taxon>Neoptera</taxon>
        <taxon>Paraneoptera</taxon>
        <taxon>Psocodea</taxon>
        <taxon>Troctomorpha</taxon>
        <taxon>Phthiraptera</taxon>
        <taxon>Anoplura</taxon>
        <taxon>Polyplacidae</taxon>
        <taxon>Polyplax</taxon>
    </lineage>
</organism>
<dbReference type="Gene3D" id="2.60.40.790">
    <property type="match status" value="1"/>
</dbReference>
<dbReference type="InterPro" id="IPR002068">
    <property type="entry name" value="A-crystallin/Hsp20_dom"/>
</dbReference>
<sequence>MENIPGSSCGPWGMTGQDTFSEMMDREQHGMGPRCFGGLESSNGNFGGRFHDGERHCGTMSRSVHPNGLNDSSLYTTPNAGNSQQNMFGGWYEGNEAPEAFTPSGRRDYSSGNFNQGASFENMNSRGFQGGRPTQMDSVERNFFGDNPLRCVGPRSVAIGNEKDFINSSFYINIDAQGLKPEDLTIGFRDGKMNVAAFKATTKEDGTKMNEMVVREFKLPANVDESSLKSYLQDGILTVEGTLVKKEEEREIPGARPGERPSDEGPTMEN</sequence>
<comment type="similarity">
    <text evidence="1 2">Belongs to the small heat shock protein (HSP20) family.</text>
</comment>
<dbReference type="GO" id="GO:0005737">
    <property type="term" value="C:cytoplasm"/>
    <property type="evidence" value="ECO:0007669"/>
    <property type="project" value="TreeGrafter"/>
</dbReference>
<dbReference type="GO" id="GO:0042026">
    <property type="term" value="P:protein refolding"/>
    <property type="evidence" value="ECO:0007669"/>
    <property type="project" value="TreeGrafter"/>
</dbReference>
<evidence type="ECO:0000313" key="6">
    <source>
        <dbReference type="Proteomes" id="UP001372834"/>
    </source>
</evidence>
<dbReference type="Pfam" id="PF00011">
    <property type="entry name" value="HSP20"/>
    <property type="match status" value="1"/>
</dbReference>
<feature type="domain" description="SHSP" evidence="4">
    <location>
        <begin position="152"/>
        <end position="259"/>
    </location>
</feature>